<evidence type="ECO:0000313" key="5">
    <source>
        <dbReference type="EMBL" id="BDZ77359.1"/>
    </source>
</evidence>
<feature type="domain" description="ABC transporter" evidence="4">
    <location>
        <begin position="6"/>
        <end position="213"/>
    </location>
</feature>
<proteinExistence type="predicted"/>
<sequence length="214" mass="23991">MNEIMVKIENLRKTFREEEVLKGINCEFQRGKTYAVIGNNGSGKSVLFKCICGFLTPTEGKITVDGKQIGKDVDFPESIGLIIEHPGFIPQISGFKNLRLLAGIRRCVTDEQIKEVIRKVGLDPSSKKAVAKYSMGMKQRLGIAQAIMEDPDLLILDEPFNGLDKKGVEEIRSLLMERKEKGKTILLTSHNSEDITLLADHVWEMDAGRMTKVR</sequence>
<dbReference type="InterPro" id="IPR027417">
    <property type="entry name" value="P-loop_NTPase"/>
</dbReference>
<keyword evidence="3 5" id="KW-0067">ATP-binding</keyword>
<protein>
    <submittedName>
        <fullName evidence="5">Multidrug ABC transporter ATP-binding protein</fullName>
    </submittedName>
</protein>
<evidence type="ECO:0000313" key="6">
    <source>
        <dbReference type="Proteomes" id="UP001305815"/>
    </source>
</evidence>
<evidence type="ECO:0000259" key="4">
    <source>
        <dbReference type="PROSITE" id="PS50893"/>
    </source>
</evidence>
<dbReference type="PROSITE" id="PS50893">
    <property type="entry name" value="ABC_TRANSPORTER_2"/>
    <property type="match status" value="1"/>
</dbReference>
<dbReference type="SMART" id="SM00382">
    <property type="entry name" value="AAA"/>
    <property type="match status" value="1"/>
</dbReference>
<reference evidence="6" key="1">
    <citation type="journal article" date="2023" name="Int. J. Syst. Evol. Microbiol.">
        <title>Claveliimonas bilis gen. nov., sp. nov., deoxycholic acid-producing bacteria isolated from human faeces, and reclassification of Sellimonas monacensis Zenner et al. 2021 as Claveliimonas monacensis comb. nov.</title>
        <authorList>
            <person name="Hisatomi A."/>
            <person name="Kastawa N.W.E.P.G."/>
            <person name="Song I."/>
            <person name="Ohkuma M."/>
            <person name="Fukiya S."/>
            <person name="Sakamoto M."/>
        </authorList>
    </citation>
    <scope>NUCLEOTIDE SEQUENCE [LARGE SCALE GENOMIC DNA]</scope>
    <source>
        <strain evidence="6">12BBH14</strain>
    </source>
</reference>
<dbReference type="InterPro" id="IPR051782">
    <property type="entry name" value="ABC_Transporter_VariousFunc"/>
</dbReference>
<dbReference type="InterPro" id="IPR003593">
    <property type="entry name" value="AAA+_ATPase"/>
</dbReference>
<evidence type="ECO:0000256" key="1">
    <source>
        <dbReference type="ARBA" id="ARBA00022448"/>
    </source>
</evidence>
<keyword evidence="6" id="KW-1185">Reference proteome</keyword>
<dbReference type="EMBL" id="AP027742">
    <property type="protein sequence ID" value="BDZ77359.1"/>
    <property type="molecule type" value="Genomic_DNA"/>
</dbReference>
<evidence type="ECO:0000256" key="2">
    <source>
        <dbReference type="ARBA" id="ARBA00022741"/>
    </source>
</evidence>
<gene>
    <name evidence="5" type="ORF">Lac1_15420</name>
</gene>
<keyword evidence="2" id="KW-0547">Nucleotide-binding</keyword>
<dbReference type="PANTHER" id="PTHR42939">
    <property type="entry name" value="ABC TRANSPORTER ATP-BINDING PROTEIN ALBC-RELATED"/>
    <property type="match status" value="1"/>
</dbReference>
<dbReference type="SUPFAM" id="SSF52540">
    <property type="entry name" value="P-loop containing nucleoside triphosphate hydrolases"/>
    <property type="match status" value="1"/>
</dbReference>
<dbReference type="GO" id="GO:0005524">
    <property type="term" value="F:ATP binding"/>
    <property type="evidence" value="ECO:0007669"/>
    <property type="project" value="UniProtKB-KW"/>
</dbReference>
<dbReference type="Gene3D" id="3.40.50.300">
    <property type="entry name" value="P-loop containing nucleotide triphosphate hydrolases"/>
    <property type="match status" value="1"/>
</dbReference>
<dbReference type="InterPro" id="IPR003439">
    <property type="entry name" value="ABC_transporter-like_ATP-bd"/>
</dbReference>
<keyword evidence="1" id="KW-0813">Transport</keyword>
<dbReference type="RefSeq" id="WP_230106335.1">
    <property type="nucleotide sequence ID" value="NZ_AP024845.1"/>
</dbReference>
<dbReference type="PANTHER" id="PTHR42939:SF1">
    <property type="entry name" value="ABC TRANSPORTER ATP-BINDING PROTEIN ALBC-RELATED"/>
    <property type="match status" value="1"/>
</dbReference>
<evidence type="ECO:0000256" key="3">
    <source>
        <dbReference type="ARBA" id="ARBA00022840"/>
    </source>
</evidence>
<dbReference type="Proteomes" id="UP001305815">
    <property type="component" value="Chromosome"/>
</dbReference>
<accession>A0ABN6YVQ0</accession>
<name>A0ABN6YVQ0_9FIRM</name>
<dbReference type="Pfam" id="PF00005">
    <property type="entry name" value="ABC_tran"/>
    <property type="match status" value="1"/>
</dbReference>
<organism evidence="5 6">
    <name type="scientific">Claveliimonas bilis</name>
    <dbReference type="NCBI Taxonomy" id="3028070"/>
    <lineage>
        <taxon>Bacteria</taxon>
        <taxon>Bacillati</taxon>
        <taxon>Bacillota</taxon>
        <taxon>Clostridia</taxon>
        <taxon>Lachnospirales</taxon>
        <taxon>Lachnospiraceae</taxon>
        <taxon>Claveliimonas</taxon>
    </lineage>
</organism>